<reference evidence="2 3" key="1">
    <citation type="submission" date="2019-10" db="EMBL/GenBank/DDBJ databases">
        <title>Genome sequence of Phaeocystidibacter marisrubri JCM30614 (type strain).</title>
        <authorList>
            <person name="Bowman J.P."/>
        </authorList>
    </citation>
    <scope>NUCLEOTIDE SEQUENCE [LARGE SCALE GENOMIC DNA]</scope>
    <source>
        <strain evidence="2 3">JCM 30614</strain>
    </source>
</reference>
<feature type="transmembrane region" description="Helical" evidence="1">
    <location>
        <begin position="227"/>
        <end position="245"/>
    </location>
</feature>
<evidence type="ECO:0000256" key="1">
    <source>
        <dbReference type="SAM" id="Phobius"/>
    </source>
</evidence>
<name>A0A6L3ZFG7_9FLAO</name>
<feature type="transmembrane region" description="Helical" evidence="1">
    <location>
        <begin position="300"/>
        <end position="321"/>
    </location>
</feature>
<dbReference type="EMBL" id="WBVQ01000002">
    <property type="protein sequence ID" value="KAB2816376.1"/>
    <property type="molecule type" value="Genomic_DNA"/>
</dbReference>
<feature type="transmembrane region" description="Helical" evidence="1">
    <location>
        <begin position="168"/>
        <end position="191"/>
    </location>
</feature>
<protein>
    <submittedName>
        <fullName evidence="2">DUF4173 domain-containing protein</fullName>
    </submittedName>
</protein>
<feature type="transmembrane region" description="Helical" evidence="1">
    <location>
        <begin position="265"/>
        <end position="288"/>
    </location>
</feature>
<organism evidence="2 3">
    <name type="scientific">Phaeocystidibacter marisrubri</name>
    <dbReference type="NCBI Taxonomy" id="1577780"/>
    <lineage>
        <taxon>Bacteria</taxon>
        <taxon>Pseudomonadati</taxon>
        <taxon>Bacteroidota</taxon>
        <taxon>Flavobacteriia</taxon>
        <taxon>Flavobacteriales</taxon>
        <taxon>Phaeocystidibacteraceae</taxon>
        <taxon>Phaeocystidibacter</taxon>
    </lineage>
</organism>
<dbReference type="AlphaFoldDB" id="A0A6L3ZFG7"/>
<keyword evidence="1" id="KW-0472">Membrane</keyword>
<dbReference type="OrthoDB" id="627992at2"/>
<dbReference type="InterPro" id="IPR025291">
    <property type="entry name" value="DUF4153"/>
</dbReference>
<dbReference type="RefSeq" id="WP_151693803.1">
    <property type="nucleotide sequence ID" value="NZ_BMGX01000001.1"/>
</dbReference>
<keyword evidence="1" id="KW-1133">Transmembrane helix</keyword>
<dbReference type="Pfam" id="PF13687">
    <property type="entry name" value="DUF4153"/>
    <property type="match status" value="1"/>
</dbReference>
<feature type="transmembrane region" description="Helical" evidence="1">
    <location>
        <begin position="12"/>
        <end position="38"/>
    </location>
</feature>
<feature type="transmembrane region" description="Helical" evidence="1">
    <location>
        <begin position="50"/>
        <end position="76"/>
    </location>
</feature>
<proteinExistence type="predicted"/>
<gene>
    <name evidence="2" type="ORF">F8C82_11885</name>
</gene>
<comment type="caution">
    <text evidence="2">The sequence shown here is derived from an EMBL/GenBank/DDBJ whole genome shotgun (WGS) entry which is preliminary data.</text>
</comment>
<evidence type="ECO:0000313" key="2">
    <source>
        <dbReference type="EMBL" id="KAB2816376.1"/>
    </source>
</evidence>
<dbReference type="Proteomes" id="UP000484164">
    <property type="component" value="Unassembled WGS sequence"/>
</dbReference>
<keyword evidence="3" id="KW-1185">Reference proteome</keyword>
<feature type="transmembrane region" description="Helical" evidence="1">
    <location>
        <begin position="126"/>
        <end position="148"/>
    </location>
</feature>
<evidence type="ECO:0000313" key="3">
    <source>
        <dbReference type="Proteomes" id="UP000484164"/>
    </source>
</evidence>
<accession>A0A6L3ZFG7</accession>
<sequence length="497" mass="57408">MKRQLTYLGFLIAYHILFWNEGIGINGIIFSASSLLFLRKAKPLGVDEWLYLLPYLASIVGLLSFHSVFSVVAMFLTFVTYAGYIANQQSSVLENGFNSVLSFFSLNTWHPALPEVPRAQRRRFPVFRKVTIAAVPVAIFVVFYALFVNGNPIFKEMHHASFAHFANWFEGINTTWVAFMVLGLFLVRWAILGKRHEIFALNSSNTLYRKKRRYEGKMLDLKMEYQIAVVLFAMLNILFAVANFIDVKWVWFQFYVADQFSLKEFVHHGVSYLIFITMISAAILLYFFRGNLNYYPANKRLVQLASLWTIQNIILTISVAIRTLHYIGFHGLAPLRLGVLIFTTVLFAALLAVIFKINRLYSLAWVTRRTSAFTLLLLGVCAIVPWNRWTAIHNLNHPVANEVDVDYYLDLEPDAFPILYENLDVIQQQLTAHSSNTTRWVSNDYESFMAKLDDRTMRFLRQYEDSGWPSWTPSRHSAYLKLKQIMSVRAEETAALD</sequence>
<keyword evidence="1" id="KW-0812">Transmembrane</keyword>
<feature type="transmembrane region" description="Helical" evidence="1">
    <location>
        <begin position="333"/>
        <end position="354"/>
    </location>
</feature>